<keyword evidence="2" id="KW-1185">Reference proteome</keyword>
<name>A0A183EE39_9BILA</name>
<dbReference type="AlphaFoldDB" id="A0A183EE39"/>
<evidence type="ECO:0000313" key="3">
    <source>
        <dbReference type="WBParaSite" id="GPUH_0001925501-mRNA-1"/>
    </source>
</evidence>
<reference evidence="1 2" key="2">
    <citation type="submission" date="2018-11" db="EMBL/GenBank/DDBJ databases">
        <authorList>
            <consortium name="Pathogen Informatics"/>
        </authorList>
    </citation>
    <scope>NUCLEOTIDE SEQUENCE [LARGE SCALE GENOMIC DNA]</scope>
</reference>
<accession>A0A183EE39</accession>
<dbReference type="Proteomes" id="UP000271098">
    <property type="component" value="Unassembled WGS sequence"/>
</dbReference>
<organism evidence="3">
    <name type="scientific">Gongylonema pulchrum</name>
    <dbReference type="NCBI Taxonomy" id="637853"/>
    <lineage>
        <taxon>Eukaryota</taxon>
        <taxon>Metazoa</taxon>
        <taxon>Ecdysozoa</taxon>
        <taxon>Nematoda</taxon>
        <taxon>Chromadorea</taxon>
        <taxon>Rhabditida</taxon>
        <taxon>Spirurina</taxon>
        <taxon>Spiruromorpha</taxon>
        <taxon>Spiruroidea</taxon>
        <taxon>Gongylonematidae</taxon>
        <taxon>Gongylonema</taxon>
    </lineage>
</organism>
<proteinExistence type="predicted"/>
<protein>
    <submittedName>
        <fullName evidence="1 3">Uncharacterized protein</fullName>
    </submittedName>
</protein>
<dbReference type="WBParaSite" id="GPUH_0001925501-mRNA-1">
    <property type="protein sequence ID" value="GPUH_0001925501-mRNA-1"/>
    <property type="gene ID" value="GPUH_0001925501"/>
</dbReference>
<gene>
    <name evidence="1" type="ORF">GPUH_LOCUS19232</name>
</gene>
<reference evidence="3" key="1">
    <citation type="submission" date="2016-06" db="UniProtKB">
        <authorList>
            <consortium name="WormBaseParasite"/>
        </authorList>
    </citation>
    <scope>IDENTIFICATION</scope>
</reference>
<dbReference type="EMBL" id="UYRT01088164">
    <property type="protein sequence ID" value="VDN33424.1"/>
    <property type="molecule type" value="Genomic_DNA"/>
</dbReference>
<evidence type="ECO:0000313" key="1">
    <source>
        <dbReference type="EMBL" id="VDN33424.1"/>
    </source>
</evidence>
<sequence length="99" mass="11853">MDRKNILFVIFFDDAQQQMFDDAADRIIAGYNPGSYDAWTTGQQMQFVLKNFNFLKNMMFIDVYEDLCRIISHFNFDFHCFNEFPFRNSTPQHSTQSLR</sequence>
<evidence type="ECO:0000313" key="2">
    <source>
        <dbReference type="Proteomes" id="UP000271098"/>
    </source>
</evidence>